<accession>A0A3D6BX61</accession>
<dbReference type="AlphaFoldDB" id="A0A3D6BX61"/>
<comment type="caution">
    <text evidence="1">The sequence shown here is derived from an EMBL/GenBank/DDBJ whole genome shotgun (WGS) entry which is preliminary data.</text>
</comment>
<organism evidence="1 2">
    <name type="scientific">Xanthomarina gelatinilytica</name>
    <dbReference type="NCBI Taxonomy" id="1137281"/>
    <lineage>
        <taxon>Bacteria</taxon>
        <taxon>Pseudomonadati</taxon>
        <taxon>Bacteroidota</taxon>
        <taxon>Flavobacteriia</taxon>
        <taxon>Flavobacteriales</taxon>
        <taxon>Flavobacteriaceae</taxon>
        <taxon>Xanthomarina</taxon>
    </lineage>
</organism>
<dbReference type="InterPro" id="IPR010265">
    <property type="entry name" value="Phage_lambda_TipM"/>
</dbReference>
<proteinExistence type="predicted"/>
<dbReference type="Pfam" id="PF05939">
    <property type="entry name" value="Phage_min_tail"/>
    <property type="match status" value="1"/>
</dbReference>
<reference evidence="1 2" key="1">
    <citation type="journal article" date="2018" name="Nat. Biotechnol.">
        <title>A standardized bacterial taxonomy based on genome phylogeny substantially revises the tree of life.</title>
        <authorList>
            <person name="Parks D.H."/>
            <person name="Chuvochina M."/>
            <person name="Waite D.W."/>
            <person name="Rinke C."/>
            <person name="Skarshewski A."/>
            <person name="Chaumeil P.A."/>
            <person name="Hugenholtz P."/>
        </authorList>
    </citation>
    <scope>NUCLEOTIDE SEQUENCE [LARGE SCALE GENOMIC DNA]</scope>
    <source>
        <strain evidence="1">UBA10227</strain>
    </source>
</reference>
<evidence type="ECO:0000313" key="2">
    <source>
        <dbReference type="Proteomes" id="UP000263268"/>
    </source>
</evidence>
<evidence type="ECO:0000313" key="1">
    <source>
        <dbReference type="EMBL" id="HCY82759.1"/>
    </source>
</evidence>
<protein>
    <submittedName>
        <fullName evidence="1">Uncharacterized protein</fullName>
    </submittedName>
</protein>
<name>A0A3D6BX61_9FLAO</name>
<sequence length="178" mass="20611">MASIYNVSDWSNSSVSYVENDIVYYTDDKKYYYHIAAHTSSDSFLPTNASYWGGHINFDNYGISEAKTNFIWTPSYQTQSSFSPKVNLIKFGDGYEQRVQGDINNALLSISLNFNERSEKESRAILHFFDQRNASESFVFTPPAPYDKALKFICREWSSTFNFYDNYSISTKFEQVPN</sequence>
<dbReference type="EMBL" id="DPRK01000235">
    <property type="protein sequence ID" value="HCY82759.1"/>
    <property type="molecule type" value="Genomic_DNA"/>
</dbReference>
<gene>
    <name evidence="1" type="ORF">DHV22_14790</name>
</gene>
<dbReference type="Proteomes" id="UP000263268">
    <property type="component" value="Unassembled WGS sequence"/>
</dbReference>